<dbReference type="InterPro" id="IPR017853">
    <property type="entry name" value="GH"/>
</dbReference>
<dbReference type="Proteomes" id="UP000657006">
    <property type="component" value="Unassembled WGS sequence"/>
</dbReference>
<evidence type="ECO:0000313" key="2">
    <source>
        <dbReference type="Proteomes" id="UP000657006"/>
    </source>
</evidence>
<dbReference type="Gene3D" id="3.20.20.80">
    <property type="entry name" value="Glycosidases"/>
    <property type="match status" value="1"/>
</dbReference>
<name>A0A926DTS5_9FIRM</name>
<keyword evidence="2" id="KW-1185">Reference proteome</keyword>
<dbReference type="EMBL" id="JACRSQ010000049">
    <property type="protein sequence ID" value="MBC8545140.1"/>
    <property type="molecule type" value="Genomic_DNA"/>
</dbReference>
<protein>
    <submittedName>
        <fullName evidence="1">Uncharacterized protein</fullName>
    </submittedName>
</protein>
<comment type="caution">
    <text evidence="1">The sequence shown here is derived from an EMBL/GenBank/DDBJ whole genome shotgun (WGS) entry which is preliminary data.</text>
</comment>
<dbReference type="RefSeq" id="WP_177720252.1">
    <property type="nucleotide sequence ID" value="NZ_JACRSQ010000049.1"/>
</dbReference>
<accession>A0A926DTS5</accession>
<reference evidence="1" key="1">
    <citation type="submission" date="2020-08" db="EMBL/GenBank/DDBJ databases">
        <title>Genome public.</title>
        <authorList>
            <person name="Liu C."/>
            <person name="Sun Q."/>
        </authorList>
    </citation>
    <scope>NUCLEOTIDE SEQUENCE</scope>
    <source>
        <strain evidence="1">NSJ-32</strain>
    </source>
</reference>
<gene>
    <name evidence="1" type="ORF">H8730_16505</name>
</gene>
<evidence type="ECO:0000313" key="1">
    <source>
        <dbReference type="EMBL" id="MBC8545140.1"/>
    </source>
</evidence>
<dbReference type="AlphaFoldDB" id="A0A926DTS5"/>
<dbReference type="SUPFAM" id="SSF51445">
    <property type="entry name" value="(Trans)glycosidases"/>
    <property type="match status" value="1"/>
</dbReference>
<organism evidence="1 2">
    <name type="scientific">Bianquea renquensis</name>
    <dbReference type="NCBI Taxonomy" id="2763661"/>
    <lineage>
        <taxon>Bacteria</taxon>
        <taxon>Bacillati</taxon>
        <taxon>Bacillota</taxon>
        <taxon>Clostridia</taxon>
        <taxon>Eubacteriales</taxon>
        <taxon>Bianqueaceae</taxon>
        <taxon>Bianquea</taxon>
    </lineage>
</organism>
<proteinExistence type="predicted"/>
<sequence length="324" mass="36273">MDRQAWFEGKRWGFFTHYLAGLAGDGDGNTMDAEAWNTQVNGFNVSKLAGQLKEFQPDYFCITIGQNSGHYLAPNHTYDALTGIVPSKCSRRDLVAELIEALEGSGIDLFLYLPSGAPCADEQAVRALEWQENSKLRDHVEAQDRLVSFQRKWEAIIREWSLRWGKSIKGWWIDGCYSPDIMYNFKEEPNFKSLTDAIRAGNPQAVVALAGGTKCPFILQSPYDDYTAGEVGWSLPLAIDGKADMAYMQEKLGGKKLHVLSFLGDAWSQGAPRFPVELAVGYSKYLWSKDGIITWDAPLKLDGEIPAEFREQLKAISRAAKESR</sequence>